<feature type="compositionally biased region" description="Basic residues" evidence="1">
    <location>
        <begin position="330"/>
        <end position="340"/>
    </location>
</feature>
<dbReference type="KEGG" id="ffu:CLAFUR5_05635"/>
<dbReference type="OrthoDB" id="5409365at2759"/>
<evidence type="ECO:0000259" key="2">
    <source>
        <dbReference type="Pfam" id="PF25534"/>
    </source>
</evidence>
<dbReference type="InterPro" id="IPR057678">
    <property type="entry name" value="DUF7918"/>
</dbReference>
<dbReference type="PANTHER" id="PTHR36223">
    <property type="entry name" value="BETA-LACTAMASE-TYPE TRANSPEPTIDASE FOLD DOMAIN CONTAINING PROTEIN"/>
    <property type="match status" value="1"/>
</dbReference>
<evidence type="ECO:0000256" key="1">
    <source>
        <dbReference type="SAM" id="MobiDB-lite"/>
    </source>
</evidence>
<dbReference type="GeneID" id="71985513"/>
<feature type="region of interest" description="Disordered" evidence="1">
    <location>
        <begin position="309"/>
        <end position="393"/>
    </location>
</feature>
<sequence>MYLENNLIVEVVDSSGTPLKEWGQQKFGDKRLSCYVQSETGMSFGLRLVPAASIRSEMDDRRAETKRWYRTHSQDQEAPLQPFDFLATLRLDGRETPEKCNIVYLDPANEWYRTPSGEIDMCGKMIRESKDSDVHFHKWVFQEVGIESMIEELSLQFDTQVPEPEDPLVKAMQDMGSNNLADKEETAKAGVIEISIQRVIIEQQTTQRPWDANGSTSPEAAGGSKTDRNISHTAGRTAGKKASSNIGTFVYYNPIDADDKPYAVFKFFYRSEEVLRKFDFRGFPSKQIKPDAVALAKLGLGDAVSKRGTAELDHDSDSDSDNDEPTQRRNGGRKTRKAKKKTEQDSPRRLHFPDQAAFSEDEDIDEEEVSKRLEEDDRSRGVSKPVFIDQPVAGPERAVLSNIKEHVNGNLAQPTGADSANKLIETKQLTADEVVQQKPDATKEVVQQTDVESDEEL</sequence>
<feature type="compositionally biased region" description="Acidic residues" evidence="1">
    <location>
        <begin position="359"/>
        <end position="368"/>
    </location>
</feature>
<dbReference type="RefSeq" id="XP_047762652.1">
    <property type="nucleotide sequence ID" value="XM_047904783.1"/>
</dbReference>
<dbReference type="Proteomes" id="UP000756132">
    <property type="component" value="Chromosome 5"/>
</dbReference>
<dbReference type="Pfam" id="PF25534">
    <property type="entry name" value="DUF7918"/>
    <property type="match status" value="1"/>
</dbReference>
<feature type="region of interest" description="Disordered" evidence="1">
    <location>
        <begin position="205"/>
        <end position="240"/>
    </location>
</feature>
<feature type="compositionally biased region" description="Polar residues" evidence="1">
    <location>
        <begin position="205"/>
        <end position="218"/>
    </location>
</feature>
<dbReference type="PANTHER" id="PTHR36223:SF1">
    <property type="entry name" value="TRANSCRIPTION ELONGATION FACTOR EAF N-TERMINAL DOMAIN-CONTAINING PROTEIN"/>
    <property type="match status" value="1"/>
</dbReference>
<feature type="compositionally biased region" description="Basic and acidic residues" evidence="1">
    <location>
        <begin position="369"/>
        <end position="380"/>
    </location>
</feature>
<feature type="domain" description="DUF7918" evidence="2">
    <location>
        <begin position="180"/>
        <end position="277"/>
    </location>
</feature>
<protein>
    <recommendedName>
        <fullName evidence="2">DUF7918 domain-containing protein</fullName>
    </recommendedName>
</protein>
<feature type="compositionally biased region" description="Basic and acidic residues" evidence="1">
    <location>
        <begin position="341"/>
        <end position="352"/>
    </location>
</feature>
<reference evidence="3" key="2">
    <citation type="journal article" date="2022" name="Microb. Genom.">
        <title>A chromosome-scale genome assembly of the tomato pathogen Cladosporium fulvum reveals a compartmentalized genome architecture and the presence of a dispensable chromosome.</title>
        <authorList>
            <person name="Zaccaron A.Z."/>
            <person name="Chen L.H."/>
            <person name="Samaras A."/>
            <person name="Stergiopoulos I."/>
        </authorList>
    </citation>
    <scope>NUCLEOTIDE SEQUENCE</scope>
    <source>
        <strain evidence="3">Race5_Kim</strain>
    </source>
</reference>
<dbReference type="EMBL" id="CP090167">
    <property type="protein sequence ID" value="UJO18286.1"/>
    <property type="molecule type" value="Genomic_DNA"/>
</dbReference>
<accession>A0A9Q8P9T1</accession>
<evidence type="ECO:0000313" key="4">
    <source>
        <dbReference type="Proteomes" id="UP000756132"/>
    </source>
</evidence>
<keyword evidence="4" id="KW-1185">Reference proteome</keyword>
<proteinExistence type="predicted"/>
<feature type="region of interest" description="Disordered" evidence="1">
    <location>
        <begin position="435"/>
        <end position="457"/>
    </location>
</feature>
<dbReference type="AlphaFoldDB" id="A0A9Q8P9T1"/>
<evidence type="ECO:0000313" key="3">
    <source>
        <dbReference type="EMBL" id="UJO18286.1"/>
    </source>
</evidence>
<name>A0A9Q8P9T1_PASFU</name>
<reference evidence="3" key="1">
    <citation type="submission" date="2021-12" db="EMBL/GenBank/DDBJ databases">
        <authorList>
            <person name="Zaccaron A."/>
            <person name="Stergiopoulos I."/>
        </authorList>
    </citation>
    <scope>NUCLEOTIDE SEQUENCE</scope>
    <source>
        <strain evidence="3">Race5_Kim</strain>
    </source>
</reference>
<organism evidence="3 4">
    <name type="scientific">Passalora fulva</name>
    <name type="common">Tomato leaf mold</name>
    <name type="synonym">Cladosporium fulvum</name>
    <dbReference type="NCBI Taxonomy" id="5499"/>
    <lineage>
        <taxon>Eukaryota</taxon>
        <taxon>Fungi</taxon>
        <taxon>Dikarya</taxon>
        <taxon>Ascomycota</taxon>
        <taxon>Pezizomycotina</taxon>
        <taxon>Dothideomycetes</taxon>
        <taxon>Dothideomycetidae</taxon>
        <taxon>Mycosphaerellales</taxon>
        <taxon>Mycosphaerellaceae</taxon>
        <taxon>Fulvia</taxon>
    </lineage>
</organism>
<gene>
    <name evidence="3" type="ORF">CLAFUR5_05635</name>
</gene>